<keyword evidence="1" id="KW-0812">Transmembrane</keyword>
<keyword evidence="3" id="KW-1185">Reference proteome</keyword>
<keyword evidence="1" id="KW-1133">Transmembrane helix</keyword>
<name>A0A6M4WPX6_9ACTN</name>
<dbReference type="RefSeq" id="WP_171397325.1">
    <property type="nucleotide sequence ID" value="NZ_CP049838.1"/>
</dbReference>
<dbReference type="Proteomes" id="UP000502665">
    <property type="component" value="Chromosome"/>
</dbReference>
<accession>A0A6M4WPX6</accession>
<dbReference type="EMBL" id="CP049838">
    <property type="protein sequence ID" value="QJT01771.1"/>
    <property type="molecule type" value="Genomic_DNA"/>
</dbReference>
<evidence type="ECO:0000313" key="2">
    <source>
        <dbReference type="EMBL" id="QJT01771.1"/>
    </source>
</evidence>
<feature type="transmembrane region" description="Helical" evidence="1">
    <location>
        <begin position="31"/>
        <end position="49"/>
    </location>
</feature>
<reference evidence="2" key="1">
    <citation type="submission" date="2020-03" db="EMBL/GenBank/DDBJ databases">
        <title>Molecular networking-based the target discovery of potent antiproliferative macrolactams: 5/6/7/16 polycyclic ansamycins and glycosylated trienomycin from Streptomyces cacaoi subsp. asoensis.</title>
        <authorList>
            <person name="Liu L.-L."/>
        </authorList>
    </citation>
    <scope>NUCLEOTIDE SEQUENCE [LARGE SCALE GENOMIC DNA]</scope>
    <source>
        <strain evidence="2">H2S5</strain>
    </source>
</reference>
<keyword evidence="1" id="KW-0472">Membrane</keyword>
<protein>
    <submittedName>
        <fullName evidence="2">Uncharacterized protein</fullName>
    </submittedName>
</protein>
<evidence type="ECO:0000256" key="1">
    <source>
        <dbReference type="SAM" id="Phobius"/>
    </source>
</evidence>
<proteinExistence type="predicted"/>
<gene>
    <name evidence="2" type="ORF">G9272_16840</name>
</gene>
<sequence length="115" mass="12612">MTRHSRQRNVAFLGAVVLAAAAIVGGLRHLYPYALVLGFGVLVLTEAALRADRAHRREVREHDWARRQAVGENPGPLWPCCLLAEASKGEAHSPRCTGDLTTQQFLAIVAHLDDH</sequence>
<evidence type="ECO:0000313" key="3">
    <source>
        <dbReference type="Proteomes" id="UP000502665"/>
    </source>
</evidence>
<dbReference type="AlphaFoldDB" id="A0A6M4WPX6"/>
<organism evidence="2 3">
    <name type="scientific">Streptomyces asoensis</name>
    <dbReference type="NCBI Taxonomy" id="249586"/>
    <lineage>
        <taxon>Bacteria</taxon>
        <taxon>Bacillati</taxon>
        <taxon>Actinomycetota</taxon>
        <taxon>Actinomycetes</taxon>
        <taxon>Kitasatosporales</taxon>
        <taxon>Streptomycetaceae</taxon>
        <taxon>Streptomyces</taxon>
    </lineage>
</organism>